<dbReference type="Proteomes" id="UP000734854">
    <property type="component" value="Unassembled WGS sequence"/>
</dbReference>
<evidence type="ECO:0000313" key="5">
    <source>
        <dbReference type="EMBL" id="KAG6469255.1"/>
    </source>
</evidence>
<dbReference type="EMBL" id="JACMSC010000022">
    <property type="protein sequence ID" value="KAG6469255.1"/>
    <property type="molecule type" value="Genomic_DNA"/>
</dbReference>
<evidence type="ECO:0000313" key="6">
    <source>
        <dbReference type="Proteomes" id="UP000734854"/>
    </source>
</evidence>
<dbReference type="PROSITE" id="PS00018">
    <property type="entry name" value="EF_HAND_1"/>
    <property type="match status" value="3"/>
</dbReference>
<dbReference type="Gene3D" id="1.10.238.10">
    <property type="entry name" value="EF-hand"/>
    <property type="match status" value="2"/>
</dbReference>
<dbReference type="GO" id="GO:0043226">
    <property type="term" value="C:organelle"/>
    <property type="evidence" value="ECO:0007669"/>
    <property type="project" value="UniProtKB-ARBA"/>
</dbReference>
<comment type="caution">
    <text evidence="5">The sequence shown here is derived from an EMBL/GenBank/DDBJ whole genome shotgun (WGS) entry which is preliminary data.</text>
</comment>
<evidence type="ECO:0000256" key="3">
    <source>
        <dbReference type="ARBA" id="ARBA00022837"/>
    </source>
</evidence>
<dbReference type="InterPro" id="IPR002048">
    <property type="entry name" value="EF_hand_dom"/>
</dbReference>
<dbReference type="Pfam" id="PF13833">
    <property type="entry name" value="EF-hand_8"/>
    <property type="match status" value="1"/>
</dbReference>
<dbReference type="InterPro" id="IPR039647">
    <property type="entry name" value="EF_hand_pair_protein_CML-like"/>
</dbReference>
<dbReference type="InterPro" id="IPR018247">
    <property type="entry name" value="EF_Hand_1_Ca_BS"/>
</dbReference>
<dbReference type="PROSITE" id="PS50222">
    <property type="entry name" value="EF_HAND_2"/>
    <property type="match status" value="4"/>
</dbReference>
<keyword evidence="2" id="KW-0677">Repeat</keyword>
<organism evidence="5 6">
    <name type="scientific">Zingiber officinale</name>
    <name type="common">Ginger</name>
    <name type="synonym">Amomum zingiber</name>
    <dbReference type="NCBI Taxonomy" id="94328"/>
    <lineage>
        <taxon>Eukaryota</taxon>
        <taxon>Viridiplantae</taxon>
        <taxon>Streptophyta</taxon>
        <taxon>Embryophyta</taxon>
        <taxon>Tracheophyta</taxon>
        <taxon>Spermatophyta</taxon>
        <taxon>Magnoliopsida</taxon>
        <taxon>Liliopsida</taxon>
        <taxon>Zingiberales</taxon>
        <taxon>Zingiberaceae</taxon>
        <taxon>Zingiber</taxon>
    </lineage>
</organism>
<name>A0A8J5C7X2_ZINOF</name>
<dbReference type="GO" id="GO:0005509">
    <property type="term" value="F:calcium ion binding"/>
    <property type="evidence" value="ECO:0007669"/>
    <property type="project" value="InterPro"/>
</dbReference>
<dbReference type="SUPFAM" id="SSF47473">
    <property type="entry name" value="EF-hand"/>
    <property type="match status" value="1"/>
</dbReference>
<reference evidence="5 6" key="1">
    <citation type="submission" date="2020-08" db="EMBL/GenBank/DDBJ databases">
        <title>Plant Genome Project.</title>
        <authorList>
            <person name="Zhang R.-G."/>
        </authorList>
    </citation>
    <scope>NUCLEOTIDE SEQUENCE [LARGE SCALE GENOMIC DNA]</scope>
    <source>
        <tissue evidence="5">Rhizome</tissue>
    </source>
</reference>
<dbReference type="PANTHER" id="PTHR10891">
    <property type="entry name" value="EF-HAND CALCIUM-BINDING DOMAIN CONTAINING PROTEIN"/>
    <property type="match status" value="1"/>
</dbReference>
<keyword evidence="3" id="KW-0106">Calcium</keyword>
<keyword evidence="1" id="KW-0479">Metal-binding</keyword>
<dbReference type="CDD" id="cd00051">
    <property type="entry name" value="EFh"/>
    <property type="match status" value="2"/>
</dbReference>
<evidence type="ECO:0000259" key="4">
    <source>
        <dbReference type="PROSITE" id="PS50222"/>
    </source>
</evidence>
<dbReference type="Pfam" id="PF13499">
    <property type="entry name" value="EF-hand_7"/>
    <property type="match status" value="1"/>
</dbReference>
<dbReference type="SMART" id="SM00054">
    <property type="entry name" value="EFh"/>
    <property type="match status" value="4"/>
</dbReference>
<keyword evidence="6" id="KW-1185">Reference proteome</keyword>
<evidence type="ECO:0000256" key="1">
    <source>
        <dbReference type="ARBA" id="ARBA00022723"/>
    </source>
</evidence>
<dbReference type="InterPro" id="IPR011992">
    <property type="entry name" value="EF-hand-dom_pair"/>
</dbReference>
<gene>
    <name evidence="5" type="ORF">ZIOFF_073961</name>
</gene>
<evidence type="ECO:0000256" key="2">
    <source>
        <dbReference type="ARBA" id="ARBA00022737"/>
    </source>
</evidence>
<proteinExistence type="predicted"/>
<accession>A0A8J5C7X2</accession>
<protein>
    <recommendedName>
        <fullName evidence="4">EF-hand domain-containing protein</fullName>
    </recommendedName>
</protein>
<feature type="domain" description="EF-hand" evidence="4">
    <location>
        <begin position="350"/>
        <end position="380"/>
    </location>
</feature>
<feature type="domain" description="EF-hand" evidence="4">
    <location>
        <begin position="314"/>
        <end position="349"/>
    </location>
</feature>
<dbReference type="FunFam" id="1.10.238.10:FF:000178">
    <property type="entry name" value="Calmodulin-2 A"/>
    <property type="match status" value="1"/>
</dbReference>
<sequence>MDLGAVTTIRESQANPREYLGSLCSGTRNALKADRQLIVENPVQFKVDMVASHEKRLGKCSGDYNSECRFNFGIIENGLDQLAHPCRGSWKGSVEDKEPDNIIEMTSLVILAIAMARGGIDGGSDYSLRSRRNSGVEVSDLCETTMRTFLIPIREKGAIPLLLNPYSFGYTSFLQPVTNKKAIEKLPGNGGPVNYLLTTNQHHSSNSKLIAMFCVSKSQRGKQEKTEEAPQPSPIAQSVSKSSSLRQVFCHFDENDDGKISATELQSCMRSIGEELSHEDAVAVVESSDSDGDGLLGFDDFVRLVEGDDGEEKEKEKTLREAFEVYQETGDACITPRSLRRALGKLGATKNVEECRIMIRQFDINGDGVITFDEFRIMIQ</sequence>
<feature type="domain" description="EF-hand" evidence="4">
    <location>
        <begin position="276"/>
        <end position="311"/>
    </location>
</feature>
<feature type="domain" description="EF-hand" evidence="4">
    <location>
        <begin position="240"/>
        <end position="275"/>
    </location>
</feature>
<dbReference type="AlphaFoldDB" id="A0A8J5C7X2"/>